<feature type="compositionally biased region" description="Basic residues" evidence="9">
    <location>
        <begin position="38"/>
        <end position="52"/>
    </location>
</feature>
<evidence type="ECO:0000256" key="4">
    <source>
        <dbReference type="ARBA" id="ARBA00015437"/>
    </source>
</evidence>
<feature type="compositionally biased region" description="Basic and acidic residues" evidence="9">
    <location>
        <begin position="1"/>
        <end position="24"/>
    </location>
</feature>
<accession>A0ABR1X155</accession>
<evidence type="ECO:0000256" key="9">
    <source>
        <dbReference type="SAM" id="MobiDB-lite"/>
    </source>
</evidence>
<reference evidence="10 11" key="1">
    <citation type="submission" date="2023-01" db="EMBL/GenBank/DDBJ databases">
        <title>Analysis of 21 Apiospora genomes using comparative genomics revels a genus with tremendous synthesis potential of carbohydrate active enzymes and secondary metabolites.</title>
        <authorList>
            <person name="Sorensen T."/>
        </authorList>
    </citation>
    <scope>NUCLEOTIDE SEQUENCE [LARGE SCALE GENOMIC DNA]</scope>
    <source>
        <strain evidence="10 11">CBS 114990</strain>
    </source>
</reference>
<feature type="compositionally biased region" description="Basic and acidic residues" evidence="9">
    <location>
        <begin position="53"/>
        <end position="68"/>
    </location>
</feature>
<evidence type="ECO:0000256" key="6">
    <source>
        <dbReference type="ARBA" id="ARBA00022552"/>
    </source>
</evidence>
<evidence type="ECO:0000256" key="8">
    <source>
        <dbReference type="ARBA" id="ARBA00025655"/>
    </source>
</evidence>
<evidence type="ECO:0000256" key="5">
    <source>
        <dbReference type="ARBA" id="ARBA00022517"/>
    </source>
</evidence>
<keyword evidence="11" id="KW-1185">Reference proteome</keyword>
<gene>
    <name evidence="10" type="ORF">PG997_004035</name>
</gene>
<keyword evidence="7" id="KW-0539">Nucleus</keyword>
<protein>
    <recommendedName>
        <fullName evidence="3">Ribosome biogenesis protein NSA2</fullName>
    </recommendedName>
    <alternativeName>
        <fullName evidence="4">Ribosome biogenesis protein nsa2</fullName>
    </alternativeName>
</protein>
<proteinExistence type="inferred from homology"/>
<feature type="non-terminal residue" evidence="10">
    <location>
        <position position="1"/>
    </location>
</feature>
<evidence type="ECO:0000256" key="1">
    <source>
        <dbReference type="ARBA" id="ARBA00004604"/>
    </source>
</evidence>
<sequence length="261" mass="29892">HGRRFDHEERSRKKEARQAHKQSEDAQNLRGLRAKLNQQKRHKEKIQMRKQLKAHEERDVKSAGEKDPSAPSAQLPARPKQPIYCQGSVNLHQEQAKGCRCSIAYVPVSEIDNCYRSMVLPLGVSRTNSLTLFRIVLFLYRRFKVIQTGKKVNKKSWKRMITKPTFVGPDFTRRPVKYERFIRPMGLRYKKTVMLPILAVKKNPSNPLYTQLGVLSKGTILEINVSELGLTTTSGKVIWGRFAQVTNNPDMDGTVNAVLLV</sequence>
<dbReference type="RefSeq" id="XP_066671968.1">
    <property type="nucleotide sequence ID" value="XM_066808350.1"/>
</dbReference>
<dbReference type="Gene3D" id="2.40.10.310">
    <property type="match status" value="1"/>
</dbReference>
<evidence type="ECO:0000313" key="11">
    <source>
        <dbReference type="Proteomes" id="UP001433268"/>
    </source>
</evidence>
<comment type="subcellular location">
    <subcellularLocation>
        <location evidence="1">Nucleus</location>
        <location evidence="1">Nucleolus</location>
    </subcellularLocation>
</comment>
<dbReference type="GeneID" id="92041410"/>
<dbReference type="Proteomes" id="UP001433268">
    <property type="component" value="Unassembled WGS sequence"/>
</dbReference>
<evidence type="ECO:0000256" key="3">
    <source>
        <dbReference type="ARBA" id="ARBA00014235"/>
    </source>
</evidence>
<comment type="caution">
    <text evidence="10">The sequence shown here is derived from an EMBL/GenBank/DDBJ whole genome shotgun (WGS) entry which is preliminary data.</text>
</comment>
<comment type="function">
    <text evidence="8">Involved in the biogenesis of the 60S ribosomal subunit. May play a part in the quality control of pre-60S particles.</text>
</comment>
<keyword evidence="5" id="KW-0690">Ribosome biogenesis</keyword>
<feature type="region of interest" description="Disordered" evidence="9">
    <location>
        <begin position="1"/>
        <end position="79"/>
    </location>
</feature>
<evidence type="ECO:0000256" key="7">
    <source>
        <dbReference type="ARBA" id="ARBA00023242"/>
    </source>
</evidence>
<dbReference type="Pfam" id="PF01201">
    <property type="entry name" value="Ribosomal_S8e"/>
    <property type="match status" value="1"/>
</dbReference>
<name>A0ABR1X155_9PEZI</name>
<evidence type="ECO:0000313" key="10">
    <source>
        <dbReference type="EMBL" id="KAK8089074.1"/>
    </source>
</evidence>
<comment type="similarity">
    <text evidence="2">Belongs to the eukaryotic ribosomal protein eS8 family. Ribosome biogenesis protein NSA2 subfamily.</text>
</comment>
<dbReference type="InterPro" id="IPR022309">
    <property type="entry name" value="Ribosomal_Se8/biogenesis_NSA2"/>
</dbReference>
<keyword evidence="6" id="KW-0698">rRNA processing</keyword>
<organism evidence="10 11">
    <name type="scientific">Apiospora hydei</name>
    <dbReference type="NCBI Taxonomy" id="1337664"/>
    <lineage>
        <taxon>Eukaryota</taxon>
        <taxon>Fungi</taxon>
        <taxon>Dikarya</taxon>
        <taxon>Ascomycota</taxon>
        <taxon>Pezizomycotina</taxon>
        <taxon>Sordariomycetes</taxon>
        <taxon>Xylariomycetidae</taxon>
        <taxon>Amphisphaeriales</taxon>
        <taxon>Apiosporaceae</taxon>
        <taxon>Apiospora</taxon>
    </lineage>
</organism>
<dbReference type="EMBL" id="JAQQWN010000004">
    <property type="protein sequence ID" value="KAK8089074.1"/>
    <property type="molecule type" value="Genomic_DNA"/>
</dbReference>
<dbReference type="InterPro" id="IPR039411">
    <property type="entry name" value="NSA2_fam"/>
</dbReference>
<dbReference type="PANTHER" id="PTHR12642">
    <property type="entry name" value="RIBOSOME BIOGENESIS PROTEIN NSA2 HOMOLOG"/>
    <property type="match status" value="1"/>
</dbReference>
<evidence type="ECO:0000256" key="2">
    <source>
        <dbReference type="ARBA" id="ARBA00005424"/>
    </source>
</evidence>